<sequence length="48" mass="5621">MRFYDRLRWKLGWPSMPIIDASLVMSVVDNCASTMISNDLFAANRLWK</sequence>
<evidence type="ECO:0000313" key="2">
    <source>
        <dbReference type="Proteomes" id="UP001428290"/>
    </source>
</evidence>
<accession>A0ABP9X8A0</accession>
<reference evidence="1 2" key="1">
    <citation type="submission" date="2024-02" db="EMBL/GenBank/DDBJ databases">
        <title>Herpetosiphon gulosus NBRC 112829.</title>
        <authorList>
            <person name="Ichikawa N."/>
            <person name="Katano-Makiyama Y."/>
            <person name="Hidaka K."/>
        </authorList>
    </citation>
    <scope>NUCLEOTIDE SEQUENCE [LARGE SCALE GENOMIC DNA]</scope>
    <source>
        <strain evidence="1 2">NBRC 112829</strain>
    </source>
</reference>
<protein>
    <recommendedName>
        <fullName evidence="3">PIN domain-containing protein</fullName>
    </recommendedName>
</protein>
<dbReference type="RefSeq" id="WP_345724635.1">
    <property type="nucleotide sequence ID" value="NZ_BAABRU010000030.1"/>
</dbReference>
<evidence type="ECO:0000313" key="1">
    <source>
        <dbReference type="EMBL" id="GAA5531051.1"/>
    </source>
</evidence>
<comment type="caution">
    <text evidence="1">The sequence shown here is derived from an EMBL/GenBank/DDBJ whole genome shotgun (WGS) entry which is preliminary data.</text>
</comment>
<name>A0ABP9X8A0_9CHLR</name>
<dbReference type="Proteomes" id="UP001428290">
    <property type="component" value="Unassembled WGS sequence"/>
</dbReference>
<keyword evidence="2" id="KW-1185">Reference proteome</keyword>
<gene>
    <name evidence="1" type="ORF">Hgul01_04875</name>
</gene>
<organism evidence="1 2">
    <name type="scientific">Herpetosiphon gulosus</name>
    <dbReference type="NCBI Taxonomy" id="1973496"/>
    <lineage>
        <taxon>Bacteria</taxon>
        <taxon>Bacillati</taxon>
        <taxon>Chloroflexota</taxon>
        <taxon>Chloroflexia</taxon>
        <taxon>Herpetosiphonales</taxon>
        <taxon>Herpetosiphonaceae</taxon>
        <taxon>Herpetosiphon</taxon>
    </lineage>
</organism>
<dbReference type="EMBL" id="BAABRU010000030">
    <property type="protein sequence ID" value="GAA5531051.1"/>
    <property type="molecule type" value="Genomic_DNA"/>
</dbReference>
<proteinExistence type="predicted"/>
<evidence type="ECO:0008006" key="3">
    <source>
        <dbReference type="Google" id="ProtNLM"/>
    </source>
</evidence>